<feature type="transmembrane region" description="Helical" evidence="7">
    <location>
        <begin position="187"/>
        <end position="211"/>
    </location>
</feature>
<evidence type="ECO:0000256" key="6">
    <source>
        <dbReference type="ARBA" id="ARBA00023136"/>
    </source>
</evidence>
<dbReference type="Gene3D" id="1.10.1760.20">
    <property type="match status" value="1"/>
</dbReference>
<reference evidence="8" key="1">
    <citation type="submission" date="2022-10" db="EMBL/GenBank/DDBJ databases">
        <authorList>
            <person name="Boutroux M."/>
        </authorList>
    </citation>
    <scope>NUCLEOTIDE SEQUENCE</scope>
    <source>
        <strain evidence="8">51.81</strain>
    </source>
</reference>
<keyword evidence="5 7" id="KW-1133">Transmembrane helix</keyword>
<comment type="subcellular location">
    <subcellularLocation>
        <location evidence="1">Cell membrane</location>
        <topology evidence="1">Multi-pass membrane protein</topology>
    </subcellularLocation>
</comment>
<keyword evidence="4 7" id="KW-0812">Transmembrane</keyword>
<reference evidence="9" key="2">
    <citation type="submission" date="2024-02" db="EMBL/GenBank/DDBJ databases">
        <title>Neisseria leonii sp. nov.</title>
        <authorList>
            <person name="Boutroux M."/>
            <person name="Favre-Rochex S."/>
            <person name="Gorgette O."/>
            <person name="Touak G."/>
            <person name="Muhle E."/>
            <person name="Chesneau O."/>
            <person name="Clermont D."/>
            <person name="Rahi P."/>
        </authorList>
    </citation>
    <scope>NUCLEOTIDE SEQUENCE</scope>
    <source>
        <strain evidence="9">51.81</strain>
    </source>
</reference>
<evidence type="ECO:0000313" key="10">
    <source>
        <dbReference type="Proteomes" id="UP001149607"/>
    </source>
</evidence>
<organism evidence="8">
    <name type="scientific">Neisseria leonii</name>
    <dbReference type="NCBI Taxonomy" id="2995413"/>
    <lineage>
        <taxon>Bacteria</taxon>
        <taxon>Pseudomonadati</taxon>
        <taxon>Pseudomonadota</taxon>
        <taxon>Betaproteobacteria</taxon>
        <taxon>Neisseriales</taxon>
        <taxon>Neisseriaceae</taxon>
        <taxon>Neisseria</taxon>
    </lineage>
</organism>
<feature type="transmembrane region" description="Helical" evidence="7">
    <location>
        <begin position="140"/>
        <end position="167"/>
    </location>
</feature>
<feature type="transmembrane region" description="Helical" evidence="7">
    <location>
        <begin position="40"/>
        <end position="59"/>
    </location>
</feature>
<dbReference type="GO" id="GO:0000041">
    <property type="term" value="P:transition metal ion transport"/>
    <property type="evidence" value="ECO:0007669"/>
    <property type="project" value="InterPro"/>
</dbReference>
<dbReference type="AlphaFoldDB" id="A0A9X4ID92"/>
<evidence type="ECO:0000256" key="5">
    <source>
        <dbReference type="ARBA" id="ARBA00022989"/>
    </source>
</evidence>
<name>A0A9X4ID92_9NEIS</name>
<proteinExistence type="predicted"/>
<evidence type="ECO:0000256" key="4">
    <source>
        <dbReference type="ARBA" id="ARBA00022692"/>
    </source>
</evidence>
<dbReference type="GO" id="GO:0005886">
    <property type="term" value="C:plasma membrane"/>
    <property type="evidence" value="ECO:0007669"/>
    <property type="project" value="UniProtKB-SubCell"/>
</dbReference>
<evidence type="ECO:0000256" key="2">
    <source>
        <dbReference type="ARBA" id="ARBA00022448"/>
    </source>
</evidence>
<evidence type="ECO:0000313" key="9">
    <source>
        <dbReference type="EMBL" id="WWY03361.1"/>
    </source>
</evidence>
<protein>
    <submittedName>
        <fullName evidence="9">Energy-coupling factor ABC transporter permease</fullName>
    </submittedName>
</protein>
<dbReference type="Pfam" id="PF01891">
    <property type="entry name" value="CbiM"/>
    <property type="match status" value="1"/>
</dbReference>
<evidence type="ECO:0000256" key="1">
    <source>
        <dbReference type="ARBA" id="ARBA00004651"/>
    </source>
</evidence>
<accession>A0A9X4ID92</accession>
<evidence type="ECO:0000313" key="8">
    <source>
        <dbReference type="EMBL" id="MDD9326952.1"/>
    </source>
</evidence>
<feature type="transmembrane region" description="Helical" evidence="7">
    <location>
        <begin position="106"/>
        <end position="128"/>
    </location>
</feature>
<feature type="transmembrane region" description="Helical" evidence="7">
    <location>
        <begin position="71"/>
        <end position="100"/>
    </location>
</feature>
<dbReference type="EMBL" id="CP146598">
    <property type="protein sequence ID" value="WWY03361.1"/>
    <property type="molecule type" value="Genomic_DNA"/>
</dbReference>
<keyword evidence="10" id="KW-1185">Reference proteome</keyword>
<dbReference type="Proteomes" id="UP001149607">
    <property type="component" value="Chromosome"/>
</dbReference>
<evidence type="ECO:0000256" key="7">
    <source>
        <dbReference type="SAM" id="Phobius"/>
    </source>
</evidence>
<dbReference type="RefSeq" id="WP_274584268.1">
    <property type="nucleotide sequence ID" value="NZ_CP145811.1"/>
</dbReference>
<evidence type="ECO:0000256" key="3">
    <source>
        <dbReference type="ARBA" id="ARBA00022475"/>
    </source>
</evidence>
<keyword evidence="2" id="KW-0813">Transport</keyword>
<keyword evidence="3" id="KW-1003">Cell membrane</keyword>
<keyword evidence="6 7" id="KW-0472">Membrane</keyword>
<gene>
    <name evidence="8" type="ORF">ORY91_000325</name>
    <name evidence="9" type="ORF">V9W64_01000</name>
</gene>
<dbReference type="InterPro" id="IPR002751">
    <property type="entry name" value="CbiM/NikMN"/>
</dbReference>
<dbReference type="EMBL" id="JAPQFL010000001">
    <property type="protein sequence ID" value="MDD9326952.1"/>
    <property type="molecule type" value="Genomic_DNA"/>
</dbReference>
<sequence>MNFLPVWFPAFWPAAAWLPLLLLLVLTARPAARSLAGRPQAVAAACLLFALLWSLRAQLGGSSLAGMNYHLIGINLAVLMLGAPAAVWLAVLLLPAYLALYYGSAALPLTALNACVLFLPAVAANLIVRRAAAKLPANLFVYIFLNGFLAAAAGMLLTGLSVCLLLAAADAFPAPALWGKAFPVFFLLSWAEAFLSGLFTAIFVALAPQLLATFNDARYLKPDNRIWPPEP</sequence>